<dbReference type="Proteomes" id="UP001500893">
    <property type="component" value="Unassembled WGS sequence"/>
</dbReference>
<evidence type="ECO:0000313" key="2">
    <source>
        <dbReference type="EMBL" id="GAA2783735.1"/>
    </source>
</evidence>
<sequence>MQTLLTRSISVVRDIVSGRRRLRKYGHPDAHRPAHHHRDAHLAHHHIPTGQQIPASGPGGM</sequence>
<evidence type="ECO:0000313" key="3">
    <source>
        <dbReference type="Proteomes" id="UP001500893"/>
    </source>
</evidence>
<comment type="caution">
    <text evidence="2">The sequence shown here is derived from an EMBL/GenBank/DDBJ whole genome shotgun (WGS) entry which is preliminary data.</text>
</comment>
<protein>
    <submittedName>
        <fullName evidence="2">Uncharacterized protein</fullName>
    </submittedName>
</protein>
<organism evidence="2 3">
    <name type="scientific">Streptomyces rameus</name>
    <dbReference type="NCBI Taxonomy" id="68261"/>
    <lineage>
        <taxon>Bacteria</taxon>
        <taxon>Bacillati</taxon>
        <taxon>Actinomycetota</taxon>
        <taxon>Actinomycetes</taxon>
        <taxon>Kitasatosporales</taxon>
        <taxon>Streptomycetaceae</taxon>
        <taxon>Streptomyces</taxon>
    </lineage>
</organism>
<feature type="region of interest" description="Disordered" evidence="1">
    <location>
        <begin position="25"/>
        <end position="61"/>
    </location>
</feature>
<keyword evidence="3" id="KW-1185">Reference proteome</keyword>
<dbReference type="RefSeq" id="WP_345060399.1">
    <property type="nucleotide sequence ID" value="NZ_BAAAVM010000159.1"/>
</dbReference>
<name>A0ABP6HP43_9ACTN</name>
<proteinExistence type="predicted"/>
<dbReference type="EMBL" id="BAAAVM010000159">
    <property type="protein sequence ID" value="GAA2783735.1"/>
    <property type="molecule type" value="Genomic_DNA"/>
</dbReference>
<accession>A0ABP6HP43</accession>
<feature type="compositionally biased region" description="Basic residues" evidence="1">
    <location>
        <begin position="33"/>
        <end position="47"/>
    </location>
</feature>
<evidence type="ECO:0000256" key="1">
    <source>
        <dbReference type="SAM" id="MobiDB-lite"/>
    </source>
</evidence>
<reference evidence="3" key="1">
    <citation type="journal article" date="2019" name="Int. J. Syst. Evol. Microbiol.">
        <title>The Global Catalogue of Microorganisms (GCM) 10K type strain sequencing project: providing services to taxonomists for standard genome sequencing and annotation.</title>
        <authorList>
            <consortium name="The Broad Institute Genomics Platform"/>
            <consortium name="The Broad Institute Genome Sequencing Center for Infectious Disease"/>
            <person name="Wu L."/>
            <person name="Ma J."/>
        </authorList>
    </citation>
    <scope>NUCLEOTIDE SEQUENCE [LARGE SCALE GENOMIC DNA]</scope>
    <source>
        <strain evidence="3">JCM 11574</strain>
    </source>
</reference>
<gene>
    <name evidence="2" type="ORF">GCM10010521_72800</name>
</gene>